<feature type="compositionally biased region" description="Basic and acidic residues" evidence="1">
    <location>
        <begin position="842"/>
        <end position="851"/>
    </location>
</feature>
<dbReference type="InterPro" id="IPR050899">
    <property type="entry name" value="DDRGK_domain-containing"/>
</dbReference>
<dbReference type="InterPro" id="IPR025295">
    <property type="entry name" value="eCIS_core_dom"/>
</dbReference>
<feature type="compositionally biased region" description="Basic and acidic residues" evidence="1">
    <location>
        <begin position="1736"/>
        <end position="1745"/>
    </location>
</feature>
<feature type="compositionally biased region" description="Basic and acidic residues" evidence="1">
    <location>
        <begin position="1711"/>
        <end position="1723"/>
    </location>
</feature>
<keyword evidence="2" id="KW-0472">Membrane</keyword>
<feature type="compositionally biased region" description="Basic residues" evidence="1">
    <location>
        <begin position="1724"/>
        <end position="1735"/>
    </location>
</feature>
<feature type="compositionally biased region" description="Gly residues" evidence="1">
    <location>
        <begin position="793"/>
        <end position="802"/>
    </location>
</feature>
<accession>A0ABX7RQX4</accession>
<feature type="compositionally biased region" description="Low complexity" evidence="1">
    <location>
        <begin position="465"/>
        <end position="505"/>
    </location>
</feature>
<feature type="compositionally biased region" description="Basic and acidic residues" evidence="1">
    <location>
        <begin position="635"/>
        <end position="649"/>
    </location>
</feature>
<feature type="transmembrane region" description="Helical" evidence="2">
    <location>
        <begin position="1487"/>
        <end position="1508"/>
    </location>
</feature>
<feature type="transmembrane region" description="Helical" evidence="2">
    <location>
        <begin position="1528"/>
        <end position="1550"/>
    </location>
</feature>
<feature type="compositionally biased region" description="Low complexity" evidence="1">
    <location>
        <begin position="754"/>
        <end position="770"/>
    </location>
</feature>
<feature type="compositionally biased region" description="Basic and acidic residues" evidence="1">
    <location>
        <begin position="425"/>
        <end position="462"/>
    </location>
</feature>
<gene>
    <name evidence="4" type="ORF">J3S04_06930</name>
</gene>
<feature type="compositionally biased region" description="Basic and acidic residues" evidence="1">
    <location>
        <begin position="1010"/>
        <end position="1047"/>
    </location>
</feature>
<dbReference type="EMBL" id="CP071595">
    <property type="protein sequence ID" value="QSY50670.1"/>
    <property type="molecule type" value="Genomic_DNA"/>
</dbReference>
<feature type="compositionally biased region" description="Polar residues" evidence="1">
    <location>
        <begin position="970"/>
        <end position="981"/>
    </location>
</feature>
<feature type="compositionally biased region" description="Polar residues" evidence="1">
    <location>
        <begin position="990"/>
        <end position="999"/>
    </location>
</feature>
<evidence type="ECO:0000256" key="1">
    <source>
        <dbReference type="SAM" id="MobiDB-lite"/>
    </source>
</evidence>
<evidence type="ECO:0000313" key="4">
    <source>
        <dbReference type="EMBL" id="QSY50670.1"/>
    </source>
</evidence>
<feature type="region of interest" description="Disordered" evidence="1">
    <location>
        <begin position="102"/>
        <end position="145"/>
    </location>
</feature>
<feature type="compositionally biased region" description="Basic and acidic residues" evidence="1">
    <location>
        <begin position="571"/>
        <end position="581"/>
    </location>
</feature>
<feature type="compositionally biased region" description="Basic and acidic residues" evidence="1">
    <location>
        <begin position="677"/>
        <end position="702"/>
    </location>
</feature>
<dbReference type="Proteomes" id="UP000671836">
    <property type="component" value="Chromosome"/>
</dbReference>
<feature type="compositionally biased region" description="Low complexity" evidence="1">
    <location>
        <begin position="664"/>
        <end position="676"/>
    </location>
</feature>
<dbReference type="Pfam" id="PF13699">
    <property type="entry name" value="eCIS_core"/>
    <property type="match status" value="1"/>
</dbReference>
<feature type="region of interest" description="Disordered" evidence="1">
    <location>
        <begin position="1849"/>
        <end position="1870"/>
    </location>
</feature>
<keyword evidence="2" id="KW-0812">Transmembrane</keyword>
<feature type="compositionally biased region" description="Basic and acidic residues" evidence="1">
    <location>
        <begin position="523"/>
        <end position="542"/>
    </location>
</feature>
<feature type="region of interest" description="Disordered" evidence="1">
    <location>
        <begin position="1604"/>
        <end position="1667"/>
    </location>
</feature>
<evidence type="ECO:0000313" key="5">
    <source>
        <dbReference type="Proteomes" id="UP000671836"/>
    </source>
</evidence>
<evidence type="ECO:0000256" key="2">
    <source>
        <dbReference type="SAM" id="Phobius"/>
    </source>
</evidence>
<dbReference type="PANTHER" id="PTHR48176:SF1">
    <property type="entry name" value="DDRGK DOMAIN-CONTAINING PROTEIN 1"/>
    <property type="match status" value="1"/>
</dbReference>
<name>A0ABX7RQX4_9ACTN</name>
<organism evidence="4 5">
    <name type="scientific">Streptomyces griseocarneus</name>
    <dbReference type="NCBI Taxonomy" id="51201"/>
    <lineage>
        <taxon>Bacteria</taxon>
        <taxon>Bacillati</taxon>
        <taxon>Actinomycetota</taxon>
        <taxon>Actinomycetes</taxon>
        <taxon>Kitasatosporales</taxon>
        <taxon>Streptomycetaceae</taxon>
        <taxon>Streptomyces</taxon>
    </lineage>
</organism>
<feature type="compositionally biased region" description="Gly residues" evidence="1">
    <location>
        <begin position="829"/>
        <end position="840"/>
    </location>
</feature>
<feature type="region of interest" description="Disordered" evidence="1">
    <location>
        <begin position="2075"/>
        <end position="2118"/>
    </location>
</feature>
<feature type="compositionally biased region" description="Basic residues" evidence="1">
    <location>
        <begin position="1612"/>
        <end position="1622"/>
    </location>
</feature>
<dbReference type="RefSeq" id="WP_207555400.1">
    <property type="nucleotide sequence ID" value="NZ_CP071595.1"/>
</dbReference>
<feature type="region of interest" description="Disordered" evidence="1">
    <location>
        <begin position="363"/>
        <end position="1224"/>
    </location>
</feature>
<keyword evidence="2" id="KW-1133">Transmembrane helix</keyword>
<feature type="compositionally biased region" description="Basic and acidic residues" evidence="1">
    <location>
        <begin position="393"/>
        <end position="417"/>
    </location>
</feature>
<feature type="compositionally biased region" description="Basic and acidic residues" evidence="1">
    <location>
        <begin position="929"/>
        <end position="952"/>
    </location>
</feature>
<feature type="region of interest" description="Disordered" evidence="1">
    <location>
        <begin position="1711"/>
        <end position="1751"/>
    </location>
</feature>
<feature type="domain" description="eCIS core" evidence="3">
    <location>
        <begin position="156"/>
        <end position="230"/>
    </location>
</feature>
<feature type="compositionally biased region" description="Basic and acidic residues" evidence="1">
    <location>
        <begin position="1163"/>
        <end position="1224"/>
    </location>
</feature>
<evidence type="ECO:0000259" key="3">
    <source>
        <dbReference type="Pfam" id="PF13699"/>
    </source>
</evidence>
<dbReference type="PANTHER" id="PTHR48176">
    <property type="entry name" value="DDRGK DOMAIN-CONTAINING PROTEIN 1"/>
    <property type="match status" value="1"/>
</dbReference>
<proteinExistence type="predicted"/>
<feature type="compositionally biased region" description="Low complexity" evidence="1">
    <location>
        <begin position="1623"/>
        <end position="1636"/>
    </location>
</feature>
<feature type="compositionally biased region" description="Basic and acidic residues" evidence="1">
    <location>
        <begin position="1108"/>
        <end position="1128"/>
    </location>
</feature>
<sequence length="2169" mass="230786">MGVTDPRRVDIEIGELVLSGFEHVDHDLVVDAFRRELHRLVRDRGVPLAENADVSVDLLRGLPPLPATTTPHRLGAALARAVHTGLAGAGVRTAIVGVSGVRTPPVRTSGAARMSRAQVSADRQQAAESEQRRRKARAPKARTPEPKEIITAAGQPLDLGLRRELEERLGHDFGRVRVHTDRDAALLTDLLGADAVTVGEDIFFAEGRFSPGTEDGRRLVAHELLHTVQAPHPLGALTAGRDLGAVSLPQDAVERQAEAGARSDQPLPEVTRSATPGWLRYARVRADQFRTELLDPATLVDRLTAGILRSLRGDPADAAGRVRQQLTRFAPELKASVLERLSHRLPSPDHERLLELVEISEHGPADTDAGLTPGPVTDPAPRVPAEEAEEPETPPKDSKDPAEGGEKEEPPPAKDEPQDTPQDEQQGKEKEKGKEKGKDEEKDAEKDKDKEQDGRQHGEEPGRPQPGAAVAAGVVGAAAAGPAAGAEPPLAAAAAQAPGAPEQQQKAMRRAPAEGSRPAAVDGRAERQPGPVRPERVDRLAEAEDSSLARHGLLDDDKGAAEDEPLGVEAGADKEPETPKDDEPEAAKPAGPELRPEDFVPGTDLDVSSVPTADRLDPSDGGAAAQEAPSFPEPPRTKADEIQEDRRDEAGEDAEEAPVPQQSADAGQPAPAPEAEASARREADRESQDRTARDLTPDKPVEQEVGPEPETASPGTGRAEPEPSYDEGAGPQHEEPSAAVGPVADGRSAGADMAPSTGPGTAPDGPGPLADDGERGAALGAMGPAAEQADAPGGLGAPGAGPGADASMEEGGGACAGAPQPTTEEEGGGEGGCEGGGAAAGGKEKEAEKPAPPDVSGQDPQSALATAGALPPDQMADTLDGVDGAVDRSVGEQHAALEANAPTAQRPSGAPRTLSGAPEEAAPAQQVTEHVEREGAEGGKEQKKADGEKVEGHNPGADVAQPHVADDGANQVSAQDVQNVQHAVGEVPTTDPSLNTTVGTAPKVQLTGESDPKRTDRQAENLKKSSEKILGVGREDAAKPMGEDRIYPDVPGETLRGEVPGSGGGGGTGRRRRGGAGAGGAKPGVAVVAQQERGPQIQTAVGQAQGRMGEEQSRQKQSEADERRRSQEAQDQAVAENAEAQAGERGRAAEQVAAERTQWQAEQDEKITQADADAVKEHGEKNKEIDTKRTDTDKEVGKRQEDDNKKIQDNRKEAEEKARKEKERKKEESSGWWGWVKSKVKAAFDALLSAVTGIFDFFRKIVNGIIEKFREFANWAIEQARKLAVELIKKLADALIAIGDVLLAAFPELREKFRNKIRAWRDKAIAKVNEWADKLKAAVNKLLDLLAAGLNKLLDALEKGLKAAIEMARSAVLAAIDFAQKAIAMLGQFAALVADIAPDPGGWLAKLGGAAKEGIQNHLWGAVKTAVKSWFNEKVESVLGLGKTIINILVKGCVSTARIGRMAWQALVQSLPAIIISIVIEKLVSLIVPAAGAIMTIIQGLMAAWGTISKIIAAFGKFMTFLKAVKSGVGAACLFAAAVASGVVALLDFITNFLLSRLKMAAKGVGGRLKAMAQKIMKGLAKATKGPRKAAGAAVNRAKDALARAGRALGGPRRRPATKPVRRPAAAGPAKPAPTRRSPERPPSGARQAAPKPKPSTTRRPGPSLAGRALNGAKAAVKGALKKVGNAAKALGHKLKNSKLGKALTNGAKKIRDAFTRQRDRLRDRWRKRQEQRRRQRDERNKRENSPQAKQARLDVILARIKPRLERLLRKGVAGVPLRALLGGMRLWYRLTSLNVRGAEGSREVWAVLNPGGSAGRPYQPAEGELREIVREAVREFLANTEVKRASRRIRREEEASSTRPRTAPWPHVAGGADIPGAVRHMQRRGANIPQAYMGFTFGENGMHVSEFHPGAKQNAADARNAMVNHIGKYPAIAKQTNTTADRLSRYATETLENPSVSRSAARDLKAMRLGGPFIANAVSTFVATGKWPAGLSEQEERRLGRLAWLMHVRESVRDPENVALAPMTLDLIANQRLTVDDAFQSFADPSARPGSQPRVGGGGLYPASMEGAYRATRGLEAEDSGRTLADRAEEERVKAHGDAEEKRRLDDAQAEFGSHDERRELESRKLEIITRWVTMKLEMGGGVWGSTRKDVVQYIKRFIMQHHGMLPK</sequence>
<keyword evidence="5" id="KW-1185">Reference proteome</keyword>
<feature type="compositionally biased region" description="Basic and acidic residues" evidence="1">
    <location>
        <begin position="552"/>
        <end position="561"/>
    </location>
</feature>
<protein>
    <submittedName>
        <fullName evidence="4">DUF4157 domain-containing protein</fullName>
    </submittedName>
</protein>
<reference evidence="4 5" key="1">
    <citation type="submission" date="2021-03" db="EMBL/GenBank/DDBJ databases">
        <title>Streptomyces strains.</title>
        <authorList>
            <person name="Lund M.B."/>
            <person name="Toerring T."/>
        </authorList>
    </citation>
    <scope>NUCLEOTIDE SEQUENCE [LARGE SCALE GENOMIC DNA]</scope>
    <source>
        <strain evidence="4 5">KCC S-1010</strain>
    </source>
</reference>